<keyword evidence="2" id="KW-1133">Transmembrane helix</keyword>
<proteinExistence type="predicted"/>
<gene>
    <name evidence="4" type="ORF">BLNAU_6675</name>
</gene>
<reference evidence="4 5" key="1">
    <citation type="journal article" date="2022" name="bioRxiv">
        <title>Genomics of Preaxostyla Flagellates Illuminates Evolutionary Transitions and the Path Towards Mitochondrial Loss.</title>
        <authorList>
            <person name="Novak L.V.F."/>
            <person name="Treitli S.C."/>
            <person name="Pyrih J."/>
            <person name="Halakuc P."/>
            <person name="Pipaliya S.V."/>
            <person name="Vacek V."/>
            <person name="Brzon O."/>
            <person name="Soukal P."/>
            <person name="Eme L."/>
            <person name="Dacks J.B."/>
            <person name="Karnkowska A."/>
            <person name="Elias M."/>
            <person name="Hampl V."/>
        </authorList>
    </citation>
    <scope>NUCLEOTIDE SEQUENCE [LARGE SCALE GENOMIC DNA]</scope>
    <source>
        <strain evidence="4">NAU3</strain>
        <tissue evidence="4">Gut</tissue>
    </source>
</reference>
<evidence type="ECO:0000313" key="4">
    <source>
        <dbReference type="EMBL" id="KAK2958405.1"/>
    </source>
</evidence>
<dbReference type="EMBL" id="JARBJD010000038">
    <property type="protein sequence ID" value="KAK2958405.1"/>
    <property type="molecule type" value="Genomic_DNA"/>
</dbReference>
<feature type="transmembrane region" description="Helical" evidence="2">
    <location>
        <begin position="1472"/>
        <end position="1495"/>
    </location>
</feature>
<comment type="caution">
    <text evidence="4">The sequence shown here is derived from an EMBL/GenBank/DDBJ whole genome shotgun (WGS) entry which is preliminary data.</text>
</comment>
<protein>
    <submittedName>
        <fullName evidence="4">Uncharacterized protein</fullName>
    </submittedName>
</protein>
<feature type="signal peptide" evidence="3">
    <location>
        <begin position="1"/>
        <end position="16"/>
    </location>
</feature>
<feature type="region of interest" description="Disordered" evidence="1">
    <location>
        <begin position="1655"/>
        <end position="1685"/>
    </location>
</feature>
<keyword evidence="2" id="KW-0812">Transmembrane</keyword>
<sequence>MTLLVLILIYQLCVEATFIEERIMPLSLQMVFSHSTEAHNISGNERTFVPKALLNHGMYHSNAYRLDSVSLSLHGSDTTICHTSSLANTESVNDLDSENYEYTSENTAPFIFVFSNSTISMFHISLDCGWRGTCVGRISSSRLTIENCPIISNPESSPFVINNGWDDCGSSVFFVDCCHKSIEKSSLLPLVSLTPSHITHASHTDNGQNVASTLVSCSSLSLTDAHLSIGSGPLVGFSSKTEQDAELSNKLETVLIGSRLVNMTSGEGKGAMKGWSGSQTILGSSVTRSTNHLYGTTCIDMNLGGSLLCSNTSFSHCHSSLKPSSTYPHFSLQHKYGSGQHRFGSEHTEDVTFSRCTFISAFTSGSGGAIRHYRSVMDRLVKCPIGQLSGHGTTGGGSIHAYSYNGDNAPVTLSSTIFTENTGQQGAAASLFYRTTCTITNVVFRNSTASDTKGGGLVVSSVASCSLSNTVFDTCIAQAKKATSTGGGVYMFIVASIELDSVLFRECSAQQGNDLYFMGGRHTIQKLVSYTTNCDSTSEMPNVFDANDKVLDETLIPAVPTASTATLEEIGSTPMTDQTSTIQMRVSQQVDGKMLVVVDNTNNHEPPNTNCSPPHVNSPPAIPRLLTFDFSSSTESATPTVSFGEWEELQYESEYHVIGASIANTRLSFSSSVALTTPNPARIVQITCSLGSGTDHCWLQLKGRTLPKGTYTVKLVGIDDFSFTVEFDGSKGEKTLNMFSSPHSEKLFGAESKLSFSTTYEVESITFEDNSVLILLDPPLLVFTTPAEQPQLTSVGPASFKDDTTKDTILIPLAGSDLSGSSFTLKLVSSSSSESVSLPITFSTSNSESFEFIVYSKDANNIQLSYGTTYSVKEMITGTTQYLFETAFSIEVPDEPKRIEDGWVTLSGTKEATVRLKGRALTDGSYSLKLNSVDSVRTSEPTLSNDGELLFKVPISTSPSSILTFGATYTISSLKFGSDDVIVNSDVELAVPNPSIVETATVHPNSINTSMTLDLAGTGLELDGFYTVTLSPSFSFDMLFNGSPTVSSPKLLLGRADGLLHSTKYTIVSITRVEDGSDEILTDGIVSFTTPKSPVPLILHVNRKEGEDDVFCGESDTPCSTIDFAWSIVSALKAKTSTLAIVNSSKQTQPILISSGMSVLLSNGGNLEPTLTVPSSASMGDKAGLVVVDDAGFEVDDVTIKIESTDPSFVFLAASESTVILKEGSFIGQPLPTLSLNSESEDVCSWDSGIIRLDNCTTKLDRMTLSSLSQGAIHLKSGSVNVDGVIFRDNSPHLVSFPSARRNIRCVEGGDVTIGSLNGGDGSTDKHPHLWLSHEGCSLSGEDARPDSPLFVPTLSSESTSSWVKKEKHFSLTIVGTTMIPCGLSLEVFEMKKDKSEGKSARVELSSDTADSFNETHITLSIPLTSLSSLESALEWRGRLVFGLNQTTSEWFVVQKNSADRMAQSPLEHMKWWLPLVIVLSCCALFAIIVIVVVLRRRQKQKAQKDSEIQQASSNEMEEDKIEVEQIDNQNEAKVVHTSVNGLKAGSVDPEKGDESTPIQTKLMNAPLAACVSVLDCSRLETKEMLSMETLFERLHRNRKGLLDKRAKQIELARGLQKLGKLNPLAEVLLHLSSHWILVDVDGRLNIQMNRGSIASHGGQSKVNHSTANDSVLPQDSRSVNMNNENVNGMNREAKVVREKEDQEDQRCKRLNREGTMRFKQAI</sequence>
<feature type="compositionally biased region" description="Polar residues" evidence="1">
    <location>
        <begin position="1655"/>
        <end position="1676"/>
    </location>
</feature>
<evidence type="ECO:0000256" key="1">
    <source>
        <dbReference type="SAM" id="MobiDB-lite"/>
    </source>
</evidence>
<keyword evidence="3" id="KW-0732">Signal</keyword>
<organism evidence="4 5">
    <name type="scientific">Blattamonas nauphoetae</name>
    <dbReference type="NCBI Taxonomy" id="2049346"/>
    <lineage>
        <taxon>Eukaryota</taxon>
        <taxon>Metamonada</taxon>
        <taxon>Preaxostyla</taxon>
        <taxon>Oxymonadida</taxon>
        <taxon>Blattamonas</taxon>
    </lineage>
</organism>
<feature type="chain" id="PRO_5046732697" evidence="3">
    <location>
        <begin position="17"/>
        <end position="1723"/>
    </location>
</feature>
<evidence type="ECO:0000313" key="5">
    <source>
        <dbReference type="Proteomes" id="UP001281761"/>
    </source>
</evidence>
<keyword evidence="2" id="KW-0472">Membrane</keyword>
<name>A0ABQ9Y3S1_9EUKA</name>
<keyword evidence="5" id="KW-1185">Reference proteome</keyword>
<accession>A0ABQ9Y3S1</accession>
<evidence type="ECO:0000256" key="2">
    <source>
        <dbReference type="SAM" id="Phobius"/>
    </source>
</evidence>
<evidence type="ECO:0000256" key="3">
    <source>
        <dbReference type="SAM" id="SignalP"/>
    </source>
</evidence>
<dbReference type="Proteomes" id="UP001281761">
    <property type="component" value="Unassembled WGS sequence"/>
</dbReference>